<sequence length="318" mass="34699">MALHVARNLLEAIKAPSSSTQTPEPLAIPNILLEAIKLPFKKYFNLVLVLLLILLSTLTSFFLRSYPFPTVSIDPNSELDILLAALLEYMLFTYVIPTALFILSCIILIMIVHSLSNNPSIIFMGLKRPLTTTLFATAFYQGFSSLVRSIPSTLMLMAGPDPIIPEVPDTVLALLEGGYLKCFDMIFAVSLMISMAPEDGCFGLEAIYKAMEVVAGRKWEVAMLVLVEVLTINMLSEISDVAGLLGAFEVGGERYVPALVQKAVYAVVGVFEIAVSVVLYFECKSRNVNNGEDGIIIRIVDGDGLVYESVPDVAPLIP</sequence>
<keyword evidence="3" id="KW-1185">Reference proteome</keyword>
<name>A0A5P1ECT2_ASPOF</name>
<organism evidence="2 3">
    <name type="scientific">Asparagus officinalis</name>
    <name type="common">Garden asparagus</name>
    <dbReference type="NCBI Taxonomy" id="4686"/>
    <lineage>
        <taxon>Eukaryota</taxon>
        <taxon>Viridiplantae</taxon>
        <taxon>Streptophyta</taxon>
        <taxon>Embryophyta</taxon>
        <taxon>Tracheophyta</taxon>
        <taxon>Spermatophyta</taxon>
        <taxon>Magnoliopsida</taxon>
        <taxon>Liliopsida</taxon>
        <taxon>Asparagales</taxon>
        <taxon>Asparagaceae</taxon>
        <taxon>Asparagoideae</taxon>
        <taxon>Asparagus</taxon>
    </lineage>
</organism>
<feature type="transmembrane region" description="Helical" evidence="1">
    <location>
        <begin position="83"/>
        <end position="112"/>
    </location>
</feature>
<dbReference type="PANTHER" id="PTHR33133">
    <property type="entry name" value="OS08G0107100 PROTEIN-RELATED"/>
    <property type="match status" value="1"/>
</dbReference>
<dbReference type="Gramene" id="ONK63017">
    <property type="protein sequence ID" value="ONK63017"/>
    <property type="gene ID" value="A4U43_C07F10520"/>
</dbReference>
<evidence type="ECO:0000256" key="1">
    <source>
        <dbReference type="SAM" id="Phobius"/>
    </source>
</evidence>
<dbReference type="EMBL" id="CM007387">
    <property type="protein sequence ID" value="ONK63017.1"/>
    <property type="molecule type" value="Genomic_DNA"/>
</dbReference>
<feature type="transmembrane region" description="Helical" evidence="1">
    <location>
        <begin position="218"/>
        <end position="236"/>
    </location>
</feature>
<evidence type="ECO:0000313" key="2">
    <source>
        <dbReference type="EMBL" id="ONK63017.1"/>
    </source>
</evidence>
<keyword evidence="1" id="KW-1133">Transmembrane helix</keyword>
<keyword evidence="1" id="KW-0812">Transmembrane</keyword>
<evidence type="ECO:0000313" key="3">
    <source>
        <dbReference type="Proteomes" id="UP000243459"/>
    </source>
</evidence>
<accession>A0A5P1ECT2</accession>
<dbReference type="Proteomes" id="UP000243459">
    <property type="component" value="Chromosome 7"/>
</dbReference>
<keyword evidence="1" id="KW-0472">Membrane</keyword>
<dbReference type="AlphaFoldDB" id="A0A5P1ECT2"/>
<feature type="transmembrane region" description="Helical" evidence="1">
    <location>
        <begin position="263"/>
        <end position="281"/>
    </location>
</feature>
<feature type="transmembrane region" description="Helical" evidence="1">
    <location>
        <begin position="43"/>
        <end position="63"/>
    </location>
</feature>
<reference evidence="3" key="1">
    <citation type="journal article" date="2017" name="Nat. Commun.">
        <title>The asparagus genome sheds light on the origin and evolution of a young Y chromosome.</title>
        <authorList>
            <person name="Harkess A."/>
            <person name="Zhou J."/>
            <person name="Xu C."/>
            <person name="Bowers J.E."/>
            <person name="Van der Hulst R."/>
            <person name="Ayyampalayam S."/>
            <person name="Mercati F."/>
            <person name="Riccardi P."/>
            <person name="McKain M.R."/>
            <person name="Kakrana A."/>
            <person name="Tang H."/>
            <person name="Ray J."/>
            <person name="Groenendijk J."/>
            <person name="Arikit S."/>
            <person name="Mathioni S.M."/>
            <person name="Nakano M."/>
            <person name="Shan H."/>
            <person name="Telgmann-Rauber A."/>
            <person name="Kanno A."/>
            <person name="Yue Z."/>
            <person name="Chen H."/>
            <person name="Li W."/>
            <person name="Chen Y."/>
            <person name="Xu X."/>
            <person name="Zhang Y."/>
            <person name="Luo S."/>
            <person name="Chen H."/>
            <person name="Gao J."/>
            <person name="Mao Z."/>
            <person name="Pires J.C."/>
            <person name="Luo M."/>
            <person name="Kudrna D."/>
            <person name="Wing R.A."/>
            <person name="Meyers B.C."/>
            <person name="Yi K."/>
            <person name="Kong H."/>
            <person name="Lavrijsen P."/>
            <person name="Sunseri F."/>
            <person name="Falavigna A."/>
            <person name="Ye Y."/>
            <person name="Leebens-Mack J.H."/>
            <person name="Chen G."/>
        </authorList>
    </citation>
    <scope>NUCLEOTIDE SEQUENCE [LARGE SCALE GENOMIC DNA]</scope>
    <source>
        <strain evidence="3">cv. DH0086</strain>
    </source>
</reference>
<protein>
    <submittedName>
        <fullName evidence="2">Uncharacterized protein</fullName>
    </submittedName>
</protein>
<dbReference type="PANTHER" id="PTHR33133:SF1">
    <property type="entry name" value="EXPRESSED PROTEIN-RELATED"/>
    <property type="match status" value="1"/>
</dbReference>
<gene>
    <name evidence="2" type="ORF">A4U43_C07F10520</name>
</gene>
<proteinExistence type="predicted"/>